<dbReference type="PANTHER" id="PTHR44845:SF6">
    <property type="entry name" value="BETA-ALANINE-ACTIVATING ENZYME"/>
    <property type="match status" value="1"/>
</dbReference>
<dbReference type="EMBL" id="SGWQ01000003">
    <property type="protein sequence ID" value="RZS40854.1"/>
    <property type="molecule type" value="Genomic_DNA"/>
</dbReference>
<evidence type="ECO:0000259" key="4">
    <source>
        <dbReference type="Pfam" id="PF00501"/>
    </source>
</evidence>
<feature type="domain" description="Thioesterase" evidence="6">
    <location>
        <begin position="108"/>
        <end position="234"/>
    </location>
</feature>
<dbReference type="PANTHER" id="PTHR44845">
    <property type="entry name" value="CARRIER DOMAIN-CONTAINING PROTEIN"/>
    <property type="match status" value="1"/>
</dbReference>
<gene>
    <name evidence="7" type="ORF">EV193_103168</name>
</gene>
<keyword evidence="2" id="KW-0597">Phosphoprotein</keyword>
<evidence type="ECO:0000313" key="7">
    <source>
        <dbReference type="EMBL" id="RZS40854.1"/>
    </source>
</evidence>
<evidence type="ECO:0000313" key="8">
    <source>
        <dbReference type="Proteomes" id="UP000294257"/>
    </source>
</evidence>
<keyword evidence="1" id="KW-0596">Phosphopantetheine</keyword>
<dbReference type="InterPro" id="IPR009081">
    <property type="entry name" value="PP-bd_ACP"/>
</dbReference>
<dbReference type="InterPro" id="IPR000873">
    <property type="entry name" value="AMP-dep_synth/lig_dom"/>
</dbReference>
<feature type="domain" description="Carrier" evidence="5">
    <location>
        <begin position="49"/>
        <end position="87"/>
    </location>
</feature>
<dbReference type="SUPFAM" id="SSF53474">
    <property type="entry name" value="alpha/beta-Hydrolases"/>
    <property type="match status" value="1"/>
</dbReference>
<dbReference type="InterPro" id="IPR001031">
    <property type="entry name" value="Thioesterase"/>
</dbReference>
<proteinExistence type="predicted"/>
<dbReference type="AlphaFoldDB" id="A0A4Q7KVV3"/>
<dbReference type="Gene3D" id="3.40.50.1820">
    <property type="entry name" value="alpha/beta hydrolase"/>
    <property type="match status" value="1"/>
</dbReference>
<sequence>MGDTAVPIGVPLAGVDAYVLDAALRPVPDGVPGELNLTGATLGRGYLGQPVGVDDNFFDLGGRSLLAARYAARTSEALGRTITVAGLLSDRDSPLRTLLPLRTGAGEPLFCVHPASGLGWCYAGLAAHTERDLYAPQARNLDGDRAPAQTLDELVAEYLTRIRAVRPHGPYHLLGWSFGGLVAHGLATALAADGERVAFLGILDGYPRTRWRRAPSEADRAERLTHHLAEATAVGVDPALVRANVEAVERITATASFGVHVSGVIDNHDLDCGHHELTMPGPLAEIGKRLSTPNGRLDHGDSPRFE</sequence>
<evidence type="ECO:0000259" key="6">
    <source>
        <dbReference type="Pfam" id="PF00975"/>
    </source>
</evidence>
<reference evidence="7 8" key="1">
    <citation type="submission" date="2019-02" db="EMBL/GenBank/DDBJ databases">
        <title>Genomic Encyclopedia of Type Strains, Phase IV (KMG-IV): sequencing the most valuable type-strain genomes for metagenomic binning, comparative biology and taxonomic classification.</title>
        <authorList>
            <person name="Goeker M."/>
        </authorList>
    </citation>
    <scope>NUCLEOTIDE SEQUENCE [LARGE SCALE GENOMIC DNA]</scope>
    <source>
        <strain evidence="7 8">DSM 101727</strain>
    </source>
</reference>
<accession>A0A4Q7KVV3</accession>
<evidence type="ECO:0000259" key="5">
    <source>
        <dbReference type="Pfam" id="PF00550"/>
    </source>
</evidence>
<dbReference type="SUPFAM" id="SSF56801">
    <property type="entry name" value="Acetyl-CoA synthetase-like"/>
    <property type="match status" value="1"/>
</dbReference>
<dbReference type="OrthoDB" id="2472181at2"/>
<dbReference type="InterPro" id="IPR029058">
    <property type="entry name" value="AB_hydrolase_fold"/>
</dbReference>
<feature type="region of interest" description="Disordered" evidence="3">
    <location>
        <begin position="285"/>
        <end position="306"/>
    </location>
</feature>
<organism evidence="7 8">
    <name type="scientific">Herbihabitans rhizosphaerae</name>
    <dbReference type="NCBI Taxonomy" id="1872711"/>
    <lineage>
        <taxon>Bacteria</taxon>
        <taxon>Bacillati</taxon>
        <taxon>Actinomycetota</taxon>
        <taxon>Actinomycetes</taxon>
        <taxon>Pseudonocardiales</taxon>
        <taxon>Pseudonocardiaceae</taxon>
        <taxon>Herbihabitans</taxon>
    </lineage>
</organism>
<feature type="domain" description="AMP-dependent synthetase/ligase" evidence="4">
    <location>
        <begin position="6"/>
        <end position="47"/>
    </location>
</feature>
<dbReference type="Pfam" id="PF00550">
    <property type="entry name" value="PP-binding"/>
    <property type="match status" value="1"/>
</dbReference>
<feature type="compositionally biased region" description="Basic and acidic residues" evidence="3">
    <location>
        <begin position="296"/>
        <end position="306"/>
    </location>
</feature>
<dbReference type="Pfam" id="PF00501">
    <property type="entry name" value="AMP-binding"/>
    <property type="match status" value="1"/>
</dbReference>
<evidence type="ECO:0000256" key="2">
    <source>
        <dbReference type="ARBA" id="ARBA00022553"/>
    </source>
</evidence>
<dbReference type="Pfam" id="PF00975">
    <property type="entry name" value="Thioesterase"/>
    <property type="match status" value="1"/>
</dbReference>
<comment type="caution">
    <text evidence="7">The sequence shown here is derived from an EMBL/GenBank/DDBJ whole genome shotgun (WGS) entry which is preliminary data.</text>
</comment>
<dbReference type="SUPFAM" id="SSF47336">
    <property type="entry name" value="ACP-like"/>
    <property type="match status" value="1"/>
</dbReference>
<keyword evidence="8" id="KW-1185">Reference proteome</keyword>
<name>A0A4Q7KVV3_9PSEU</name>
<evidence type="ECO:0000256" key="1">
    <source>
        <dbReference type="ARBA" id="ARBA00022450"/>
    </source>
</evidence>
<evidence type="ECO:0000256" key="3">
    <source>
        <dbReference type="SAM" id="MobiDB-lite"/>
    </source>
</evidence>
<dbReference type="RefSeq" id="WP_130343848.1">
    <property type="nucleotide sequence ID" value="NZ_SGWQ01000003.1"/>
</dbReference>
<dbReference type="Proteomes" id="UP000294257">
    <property type="component" value="Unassembled WGS sequence"/>
</dbReference>
<protein>
    <submittedName>
        <fullName evidence="7">AMP-binding enzyme</fullName>
    </submittedName>
</protein>
<dbReference type="InterPro" id="IPR036736">
    <property type="entry name" value="ACP-like_sf"/>
</dbReference>